<protein>
    <submittedName>
        <fullName evidence="4">AAA family ATPase</fullName>
    </submittedName>
</protein>
<dbReference type="InterPro" id="IPR011990">
    <property type="entry name" value="TPR-like_helical_dom_sf"/>
</dbReference>
<evidence type="ECO:0000256" key="1">
    <source>
        <dbReference type="ARBA" id="ARBA00022741"/>
    </source>
</evidence>
<evidence type="ECO:0000313" key="5">
    <source>
        <dbReference type="Proteomes" id="UP000806528"/>
    </source>
</evidence>
<keyword evidence="2" id="KW-0067">ATP-binding</keyword>
<evidence type="ECO:0000313" key="4">
    <source>
        <dbReference type="EMBL" id="MBE2999024.1"/>
    </source>
</evidence>
<dbReference type="Gene3D" id="1.25.40.10">
    <property type="entry name" value="Tetratricopeptide repeat domain"/>
    <property type="match status" value="1"/>
</dbReference>
<dbReference type="InterPro" id="IPR016032">
    <property type="entry name" value="Sig_transdc_resp-reg_C-effctor"/>
</dbReference>
<dbReference type="SUPFAM" id="SSF52540">
    <property type="entry name" value="P-loop containing nucleoside triphosphate hydrolases"/>
    <property type="match status" value="1"/>
</dbReference>
<dbReference type="CDD" id="cd06170">
    <property type="entry name" value="LuxR_C_like"/>
    <property type="match status" value="1"/>
</dbReference>
<dbReference type="SMART" id="SM00421">
    <property type="entry name" value="HTH_LUXR"/>
    <property type="match status" value="1"/>
</dbReference>
<dbReference type="SUPFAM" id="SSF46894">
    <property type="entry name" value="C-terminal effector domain of the bipartite response regulators"/>
    <property type="match status" value="1"/>
</dbReference>
<dbReference type="Gene3D" id="1.10.10.10">
    <property type="entry name" value="Winged helix-like DNA-binding domain superfamily/Winged helix DNA-binding domain"/>
    <property type="match status" value="1"/>
</dbReference>
<comment type="caution">
    <text evidence="4">The sequence shown here is derived from an EMBL/GenBank/DDBJ whole genome shotgun (WGS) entry which is preliminary data.</text>
</comment>
<dbReference type="InterPro" id="IPR041664">
    <property type="entry name" value="AAA_16"/>
</dbReference>
<evidence type="ECO:0000256" key="2">
    <source>
        <dbReference type="ARBA" id="ARBA00022840"/>
    </source>
</evidence>
<gene>
    <name evidence="4" type="ORF">IDM40_09975</name>
</gene>
<reference evidence="4 5" key="1">
    <citation type="submission" date="2020-09" db="EMBL/GenBank/DDBJ databases">
        <title>Diversity and distribution of actinomycetes associated with coral in the coast of Hainan.</title>
        <authorList>
            <person name="Li F."/>
        </authorList>
    </citation>
    <scope>NUCLEOTIDE SEQUENCE [LARGE SCALE GENOMIC DNA]</scope>
    <source>
        <strain evidence="4 5">HNM0947</strain>
    </source>
</reference>
<accession>A0ABR9P5A2</accession>
<evidence type="ECO:0000259" key="3">
    <source>
        <dbReference type="PROSITE" id="PS50043"/>
    </source>
</evidence>
<sequence>MPPETIPPSADRSAFVGRDHHVTALLEDALDVLDGGARAVFVRGEAGVGKTRLVDEYLRRTPLGSRAVGGCVESGTDAVAFAPVTSVLRPLARDHAPTPVEARELARILPELGEVSTVPDDGRIRLFESVLTFLERCAEAGDGTRPGLCVVLEDLHWADASTRDLLLFLLRNPGRAPLQILATVRTDDVHRTHPLRRLVPDMVRLPRVGTADLEPLDVAGVAAQVTALRGHAPADAEAERLHGRSGGNPLFVEALITGGDGGSGIPEGPRELMLRRVEALSSGARSVLGTAALIGTRVPHTLLAAAAARSGVGEEDLDAALREAVDARVLQVDGDGYTFGHALLAEAVQEDLLPGERVRTHRNLADALDAGVPGLAEPARDRLLARHATLAHDHERAFRATWAVVARDEHTPGHPEQLDLLERLLELYEAVPATAAEIGATRADLLRRAATAAHLAGRARRARDHATAGLAELGADGDTPPASEHRIAAALLRLTRARVLRTLGQDGDLEDLDAAAVLFGEDHTGRIAVDAARAAALNVRGREREAEPVARAVLEWARRAGDPHSEADALVTLGSFWIGEDADEREHLLRRGIALAARIGHVQTELRGWNNLQVALHFRLDLHATLEVARRSMERHTELGVARTRGAEAAGNLAAVLVNLGHTDAAHRLFDRFPGGDLPVRRQKAHIALSIALWEGDVPTSRRLLEELTAVEEAVELPADRRIVRLAARLRLLAEEGDLDAMGPVARAMIDGERSKAPTQASVDGMAHFSQALHHLMRSGDPGHRALAEELRPGLELFRRGEVWAQTPRGRLREQQSRAWLATDPAEALRLWEGYATALGEVGFPVQRTVALGRAASFAAECGREGDARRLLVLCDEVAGQCDNGAALLRRHAAPVRAVLGEPGEAPAGLTRREQEVLVRLAAGATNREIGEALFISPKTVSVHMSNLMSKLGVTNRNAAAVRARDLGLT</sequence>
<keyword evidence="5" id="KW-1185">Reference proteome</keyword>
<dbReference type="RefSeq" id="WP_193121658.1">
    <property type="nucleotide sequence ID" value="NZ_JADBGI010000007.1"/>
</dbReference>
<name>A0ABR9P5A2_9ACTN</name>
<dbReference type="Pfam" id="PF00196">
    <property type="entry name" value="GerE"/>
    <property type="match status" value="1"/>
</dbReference>
<dbReference type="EMBL" id="JADBGI010000007">
    <property type="protein sequence ID" value="MBE2999024.1"/>
    <property type="molecule type" value="Genomic_DNA"/>
</dbReference>
<dbReference type="PANTHER" id="PTHR16305:SF35">
    <property type="entry name" value="TRANSCRIPTIONAL ACTIVATOR DOMAIN"/>
    <property type="match status" value="1"/>
</dbReference>
<dbReference type="PRINTS" id="PR00038">
    <property type="entry name" value="HTHLUXR"/>
</dbReference>
<dbReference type="PROSITE" id="PS00622">
    <property type="entry name" value="HTH_LUXR_1"/>
    <property type="match status" value="1"/>
</dbReference>
<dbReference type="Proteomes" id="UP000806528">
    <property type="component" value="Unassembled WGS sequence"/>
</dbReference>
<dbReference type="InterPro" id="IPR000792">
    <property type="entry name" value="Tscrpt_reg_LuxR_C"/>
</dbReference>
<organism evidence="4 5">
    <name type="scientific">Nocardiopsis coralli</name>
    <dbReference type="NCBI Taxonomy" id="2772213"/>
    <lineage>
        <taxon>Bacteria</taxon>
        <taxon>Bacillati</taxon>
        <taxon>Actinomycetota</taxon>
        <taxon>Actinomycetes</taxon>
        <taxon>Streptosporangiales</taxon>
        <taxon>Nocardiopsidaceae</taxon>
        <taxon>Nocardiopsis</taxon>
    </lineage>
</organism>
<dbReference type="PROSITE" id="PS50043">
    <property type="entry name" value="HTH_LUXR_2"/>
    <property type="match status" value="1"/>
</dbReference>
<dbReference type="PANTHER" id="PTHR16305">
    <property type="entry name" value="TESTICULAR SOLUBLE ADENYLYL CYCLASE"/>
    <property type="match status" value="1"/>
</dbReference>
<feature type="domain" description="HTH luxR-type" evidence="3">
    <location>
        <begin position="903"/>
        <end position="968"/>
    </location>
</feature>
<dbReference type="Pfam" id="PF13191">
    <property type="entry name" value="AAA_16"/>
    <property type="match status" value="1"/>
</dbReference>
<keyword evidence="1" id="KW-0547">Nucleotide-binding</keyword>
<dbReference type="InterPro" id="IPR027417">
    <property type="entry name" value="P-loop_NTPase"/>
</dbReference>
<proteinExistence type="predicted"/>
<dbReference type="InterPro" id="IPR036388">
    <property type="entry name" value="WH-like_DNA-bd_sf"/>
</dbReference>